<evidence type="ECO:0000256" key="1">
    <source>
        <dbReference type="ARBA" id="ARBA00008878"/>
    </source>
</evidence>
<reference evidence="6 7" key="1">
    <citation type="submission" date="2024-08" db="EMBL/GenBank/DDBJ databases">
        <authorList>
            <person name="Cucini C."/>
            <person name="Frati F."/>
        </authorList>
    </citation>
    <scope>NUCLEOTIDE SEQUENCE [LARGE SCALE GENOMIC DNA]</scope>
</reference>
<feature type="compositionally biased region" description="Polar residues" evidence="2">
    <location>
        <begin position="1261"/>
        <end position="1280"/>
    </location>
</feature>
<proteinExistence type="inferred from homology"/>
<comment type="caution">
    <text evidence="6">The sequence shown here is derived from an EMBL/GenBank/DDBJ whole genome shotgun (WGS) entry which is preliminary data.</text>
</comment>
<dbReference type="Pfam" id="PF14666">
    <property type="entry name" value="RICTOR_M"/>
    <property type="match status" value="1"/>
</dbReference>
<feature type="region of interest" description="Disordered" evidence="2">
    <location>
        <begin position="1711"/>
        <end position="1730"/>
    </location>
</feature>
<gene>
    <name evidence="6" type="ORF">ODALV1_LOCUS20869</name>
</gene>
<feature type="compositionally biased region" description="Polar residues" evidence="2">
    <location>
        <begin position="1201"/>
        <end position="1210"/>
    </location>
</feature>
<organism evidence="6 7">
    <name type="scientific">Orchesella dallaii</name>
    <dbReference type="NCBI Taxonomy" id="48710"/>
    <lineage>
        <taxon>Eukaryota</taxon>
        <taxon>Metazoa</taxon>
        <taxon>Ecdysozoa</taxon>
        <taxon>Arthropoda</taxon>
        <taxon>Hexapoda</taxon>
        <taxon>Collembola</taxon>
        <taxon>Entomobryomorpha</taxon>
        <taxon>Entomobryoidea</taxon>
        <taxon>Orchesellidae</taxon>
        <taxon>Orchesellinae</taxon>
        <taxon>Orchesella</taxon>
    </lineage>
</organism>
<dbReference type="SMART" id="SM01308">
    <property type="entry name" value="RICTOR_N"/>
    <property type="match status" value="1"/>
</dbReference>
<dbReference type="PANTHER" id="PTHR13298">
    <property type="entry name" value="CYTOSOLIC REGULATOR PIANISSIMO"/>
    <property type="match status" value="1"/>
</dbReference>
<dbReference type="InterPro" id="IPR029451">
    <property type="entry name" value="RICTOR_M"/>
</dbReference>
<dbReference type="EMBL" id="CAXLJM020000069">
    <property type="protein sequence ID" value="CAL8125144.1"/>
    <property type="molecule type" value="Genomic_DNA"/>
</dbReference>
<feature type="compositionally biased region" description="Polar residues" evidence="2">
    <location>
        <begin position="1163"/>
        <end position="1190"/>
    </location>
</feature>
<dbReference type="Proteomes" id="UP001642540">
    <property type="component" value="Unassembled WGS sequence"/>
</dbReference>
<dbReference type="Gene3D" id="1.25.10.10">
    <property type="entry name" value="Leucine-rich Repeat Variant"/>
    <property type="match status" value="2"/>
</dbReference>
<feature type="domain" description="Rapamycin-insensitive companion of mTOR N-terminal" evidence="4">
    <location>
        <begin position="68"/>
        <end position="461"/>
    </location>
</feature>
<feature type="region of interest" description="Disordered" evidence="2">
    <location>
        <begin position="1740"/>
        <end position="1759"/>
    </location>
</feature>
<name>A0ABP1RFD1_9HEXA</name>
<dbReference type="InterPro" id="IPR028268">
    <property type="entry name" value="Pianissimo_fam"/>
</dbReference>
<evidence type="ECO:0008006" key="8">
    <source>
        <dbReference type="Google" id="ProtNLM"/>
    </source>
</evidence>
<evidence type="ECO:0000259" key="3">
    <source>
        <dbReference type="SMART" id="SM01307"/>
    </source>
</evidence>
<feature type="region of interest" description="Disordered" evidence="2">
    <location>
        <begin position="1126"/>
        <end position="1212"/>
    </location>
</feature>
<evidence type="ECO:0000259" key="5">
    <source>
        <dbReference type="SMART" id="SM01310"/>
    </source>
</evidence>
<accession>A0ABP1RFD1</accession>
<dbReference type="Pfam" id="PF14664">
    <property type="entry name" value="RICTOR_N"/>
    <property type="match status" value="1"/>
</dbReference>
<comment type="similarity">
    <text evidence="1">Belongs to the RICTOR family.</text>
</comment>
<dbReference type="InterPro" id="IPR029452">
    <property type="entry name" value="RICTOR_V"/>
</dbReference>
<dbReference type="InterPro" id="IPR011989">
    <property type="entry name" value="ARM-like"/>
</dbReference>
<dbReference type="InterPro" id="IPR029453">
    <property type="entry name" value="Rictor_IV"/>
</dbReference>
<dbReference type="PANTHER" id="PTHR13298:SF11">
    <property type="entry name" value="RAPAMYCIN-INSENSITIVE COMPANION OF MTOR"/>
    <property type="match status" value="1"/>
</dbReference>
<evidence type="ECO:0000256" key="2">
    <source>
        <dbReference type="SAM" id="MobiDB-lite"/>
    </source>
</evidence>
<feature type="region of interest" description="Disordered" evidence="2">
    <location>
        <begin position="16"/>
        <end position="36"/>
    </location>
</feature>
<protein>
    <recommendedName>
        <fullName evidence="8">Rapamycin-insensitive companion of mTOR</fullName>
    </recommendedName>
</protein>
<dbReference type="SUPFAM" id="SSF48371">
    <property type="entry name" value="ARM repeat"/>
    <property type="match status" value="2"/>
</dbReference>
<feature type="region of interest" description="Disordered" evidence="2">
    <location>
        <begin position="1226"/>
        <end position="1280"/>
    </location>
</feature>
<dbReference type="Pfam" id="PF14668">
    <property type="entry name" value="RICTOR_V"/>
    <property type="match status" value="1"/>
</dbReference>
<dbReference type="Pfam" id="PF14663">
    <property type="entry name" value="RasGEF_N_2"/>
    <property type="match status" value="1"/>
</dbReference>
<dbReference type="InterPro" id="IPR016024">
    <property type="entry name" value="ARM-type_fold"/>
</dbReference>
<evidence type="ECO:0000259" key="4">
    <source>
        <dbReference type="SMART" id="SM01308"/>
    </source>
</evidence>
<dbReference type="SMART" id="SM01310">
    <property type="entry name" value="RICTOR_V"/>
    <property type="match status" value="1"/>
</dbReference>
<feature type="compositionally biased region" description="Low complexity" evidence="2">
    <location>
        <begin position="16"/>
        <end position="27"/>
    </location>
</feature>
<evidence type="ECO:0000313" key="6">
    <source>
        <dbReference type="EMBL" id="CAL8125144.1"/>
    </source>
</evidence>
<evidence type="ECO:0000313" key="7">
    <source>
        <dbReference type="Proteomes" id="UP001642540"/>
    </source>
</evidence>
<keyword evidence="7" id="KW-1185">Reference proteome</keyword>
<dbReference type="InterPro" id="IPR028267">
    <property type="entry name" value="Pianissimo_N"/>
</dbReference>
<sequence length="1759" mass="196318">MSSVYYIRSRNVNLSSGATSNSRSSRFTSRRDSSDELQVDLNQDPRIIVGEILRNISKREGVTKGKQLAYLNLFVKYLQKSKTQSTGRNLSDGTAQRNLGFSIEEIFLCLRVCLVHEATVIRMAALRVLRYLVVTVEDLEVMNDVQIPFLIVRSLDIVLNNSGERLHAARLCQQILAIPDGASHFPSPITRALVAIGFDGLIEKDKLHRGSLSLLCQLALLNPMHFIECGGVRVLLHNLLACTSPMVLEGILGSLLHLLNVPETREAARVNLQYLVAPFTDLHFKHGGYEPRDKQMDERELGYRCAKIAIGIVLRSWSGLAEFCQTKDSGLQALIDSLYIEQLEIRRTILDLICEIVGLKFPTWTDEVSVALSAVDPSCPKDSWRLQEGFIVDEALSVLPHLATSTPNITANHMALIVFSFARKGLLDALVEVIVTSDTFISVRATVLLGELLTLVDKYVPLDCFDPSQCIPSLIRYSVGDSPTSAVKGNNFRSPFASQITPQYRQQRAMEAITVLSCLHKIKTQPVLPHSVFLQSQLTFAGYMSKKSNRFTDRLGLVQLNRILSRDVESNPVKLLRDTGVINSKDSHAWQWDIVLTLLKWCPSALKRVEDSVWRLFLRRLTDFFKPSNNNFARMELGKGSSSLYAKVGCALVQVIAEEIEHFSGMVLLEELLTDIAVQIDELLRNSKNPYVCFLSPNKLETTLSQVYFVMLGRLTHSPKGYKVLERGEILRRLFELVCEMYHDCYIKLVISSLSYREEYCKRILTSALSSPSDDARHYATKFLRVLVRAKLPGFSKWGIELLVNQLNDKNRAIGLSALDILEEAIHDKMFLESLIALKPSLSHLGDRGLLLLVCFLSLPSGFRFLHDANFLRSEIEKWKLTFNKRYVELVEVLVRDSVSTLRRGEDGRYPERASRNQEQSKFVDIYVPPHLYGQLVQHKDGLNALLELGDIDALIQVVNQKKCTTAEETRELKAALWAVAHFGTSVETISILEDTGALESMVRLGRSCAVLSVRHTIFHCLCLICVTQPGAESLRKYDWYAMPRSHHESFPLWFVHIAEKNTFMQQLDLDFPNELDNFLNEPDKMSVTSKTDSDSNMVLEEEDEMQFAIMVESDQVDGLHGSQSQFAKELEESSTEVTQAIESMSTRKISHDHHRSQSDSQTLGISSLVKVSTSPPKTSRGNGSGSKEVTPTEGVPIKIRTSSNASSTGGVYGSLRGRVSSFFGGKSSGVGSAPSTSGIYPRSSSGSWKWRRSRSDSASESLTSGISSGDSAVSGYPSSHRTMLPSSYVSEHIPTLSPIPSSASIATTTCSNQRAQVDNLSPTSKDGSRLTLTEPVGRYSFTSPAHRTYRSVKIRKPKIRMPILSDPDLYPLHPYTVRMPGSYEPRTASLDRHFVLSAGDLFSESKLVRVNSSLTSLSTPSFRLRPEAEMKGPCLMGLSLPKEFHAIFMVDPDPRSVGFHNYQEKSAKPGAILLDDNESVPSLENLTTQMFDFHTIATCMGCLKLKAEGSDLEIEVGVREESPPKVLESITECSESAERCSPREPIILTPVRPSVNGKPNSVSEPVVKQEEIRILRPDREDEQTALRKEVLRHVSNMICGVGSKNNEQNLLRLKQKFPTTFKDICLYTELCAILSRYNVRLPMRRFIQELFLDIPYDEFYLLAERILESTSTTSTSRSSVTSQSDITGDTSSIVDAPLLLEYHIPPPHPFDNHIEKQNSHESSKSLIKPESVELTTGGIGCGSCSGSLKDSAEEADLK</sequence>
<feature type="compositionally biased region" description="Polar residues" evidence="2">
    <location>
        <begin position="1136"/>
        <end position="1148"/>
    </location>
</feature>
<dbReference type="SMART" id="SM01303">
    <property type="entry name" value="RasGEF_N_2"/>
    <property type="match status" value="1"/>
</dbReference>
<feature type="domain" description="Rapamycin-insensitive companion of mTOR" evidence="5">
    <location>
        <begin position="970"/>
        <end position="1042"/>
    </location>
</feature>
<dbReference type="SMART" id="SM01307">
    <property type="entry name" value="RICTOR_M"/>
    <property type="match status" value="1"/>
</dbReference>
<feature type="domain" description="Rapamycin-insensitive companion of mTOR middle" evidence="3">
    <location>
        <begin position="567"/>
        <end position="790"/>
    </location>
</feature>
<feature type="compositionally biased region" description="Basic and acidic residues" evidence="2">
    <location>
        <begin position="1711"/>
        <end position="1724"/>
    </location>
</feature>